<dbReference type="InterPro" id="IPR055210">
    <property type="entry name" value="CtpA/B_N"/>
</dbReference>
<dbReference type="GO" id="GO:0006508">
    <property type="term" value="P:proteolysis"/>
    <property type="evidence" value="ECO:0007669"/>
    <property type="project" value="UniProtKB-KW"/>
</dbReference>
<dbReference type="NCBIfam" id="TIGR00225">
    <property type="entry name" value="prc"/>
    <property type="match status" value="1"/>
</dbReference>
<dbReference type="Pfam" id="PF03572">
    <property type="entry name" value="Peptidase_S41"/>
    <property type="match status" value="1"/>
</dbReference>
<dbReference type="PANTHER" id="PTHR32060:SF30">
    <property type="entry name" value="CARBOXY-TERMINAL PROCESSING PROTEASE CTPA"/>
    <property type="match status" value="1"/>
</dbReference>
<feature type="domain" description="Tail specific protease" evidence="7">
    <location>
        <begin position="168"/>
        <end position="357"/>
    </location>
</feature>
<evidence type="ECO:0000259" key="6">
    <source>
        <dbReference type="SMART" id="SM00228"/>
    </source>
</evidence>
<evidence type="ECO:0000256" key="2">
    <source>
        <dbReference type="ARBA" id="ARBA00022670"/>
    </source>
</evidence>
<dbReference type="GO" id="GO:0008236">
    <property type="term" value="F:serine-type peptidase activity"/>
    <property type="evidence" value="ECO:0007669"/>
    <property type="project" value="UniProtKB-KW"/>
</dbReference>
<accession>A0A7C5HB05</accession>
<dbReference type="InterPro" id="IPR041489">
    <property type="entry name" value="PDZ_6"/>
</dbReference>
<evidence type="ECO:0000256" key="1">
    <source>
        <dbReference type="ARBA" id="ARBA00009179"/>
    </source>
</evidence>
<dbReference type="InterPro" id="IPR036034">
    <property type="entry name" value="PDZ_sf"/>
</dbReference>
<keyword evidence="2 5" id="KW-0645">Protease</keyword>
<dbReference type="SUPFAM" id="SSF52096">
    <property type="entry name" value="ClpP/crotonase"/>
    <property type="match status" value="1"/>
</dbReference>
<dbReference type="Pfam" id="PF17820">
    <property type="entry name" value="PDZ_6"/>
    <property type="match status" value="1"/>
</dbReference>
<keyword evidence="3 5" id="KW-0378">Hydrolase</keyword>
<dbReference type="GO" id="GO:0030288">
    <property type="term" value="C:outer membrane-bounded periplasmic space"/>
    <property type="evidence" value="ECO:0007669"/>
    <property type="project" value="TreeGrafter"/>
</dbReference>
<dbReference type="SUPFAM" id="SSF50156">
    <property type="entry name" value="PDZ domain-like"/>
    <property type="match status" value="1"/>
</dbReference>
<dbReference type="InterPro" id="IPR001478">
    <property type="entry name" value="PDZ"/>
</dbReference>
<dbReference type="InterPro" id="IPR005151">
    <property type="entry name" value="Tail-specific_protease"/>
</dbReference>
<dbReference type="Pfam" id="PF22694">
    <property type="entry name" value="CtpB_N-like"/>
    <property type="match status" value="1"/>
</dbReference>
<proteinExistence type="inferred from homology"/>
<dbReference type="GO" id="GO:0004175">
    <property type="term" value="F:endopeptidase activity"/>
    <property type="evidence" value="ECO:0007669"/>
    <property type="project" value="TreeGrafter"/>
</dbReference>
<name>A0A7C5HB05_9CHLB</name>
<comment type="similarity">
    <text evidence="1 5">Belongs to the peptidase S41A family.</text>
</comment>
<gene>
    <name evidence="8" type="ORF">ENL07_01325</name>
</gene>
<organism evidence="8">
    <name type="scientific">Chlorobaculum parvum</name>
    <dbReference type="NCBI Taxonomy" id="274539"/>
    <lineage>
        <taxon>Bacteria</taxon>
        <taxon>Pseudomonadati</taxon>
        <taxon>Chlorobiota</taxon>
        <taxon>Chlorobiia</taxon>
        <taxon>Chlorobiales</taxon>
        <taxon>Chlorobiaceae</taxon>
        <taxon>Chlorobaculum</taxon>
    </lineage>
</organism>
<dbReference type="Gene3D" id="3.30.750.44">
    <property type="match status" value="1"/>
</dbReference>
<keyword evidence="4 5" id="KW-0720">Serine protease</keyword>
<protein>
    <submittedName>
        <fullName evidence="8">S41 family peptidase</fullName>
    </submittedName>
</protein>
<dbReference type="PANTHER" id="PTHR32060">
    <property type="entry name" value="TAIL-SPECIFIC PROTEASE"/>
    <property type="match status" value="1"/>
</dbReference>
<sequence>MSRIVSVLLMVLVLVFGMFIGSRLNRENVGELSGSQSKMIDAYRLISSSYVDPVNADSLASAGIQGMVQSLDPHTMYLEPEKAAYSNAEFKGNFDGIGIEFDVVRDTLLVVTPLAGGPSDAVGIMPGDRIIAIDSKRAIGITPTAVLKRLRGERGAKVNLTIYRPLTSRTLDFTVTRGKISTSSIDAAFLDDAETGYIRISQFVATTSKEFRAALEKLRAQGMKRLIIDVRGNPGGFLDQAVAVADELLPDGELIVYTKSPHGGEDQMRYASKSGGLFETGQLALLVDRGSASAAEILAGALQDNRRAIVIGELTFGKGLVQRQFAFSDGSALRLTVSRYYTPSGRQIQRSYDEGAEGRENYYKERFTRELQDSFMKKYGGFIYRDGGDISVYSTSRMMGSAPGDSLKAVLAQVGGIMPDYLVFSKSYSNLFQELYARGVIEDLALKLIDDPKSQVQQYRESAEKYLKEYHGPSDLKALIRKECAARKIPFSIAEYNRDRNEIALAIKARIARQLFGTEEQIRVLIREGDPFMKVTRHLIEQQAS</sequence>
<dbReference type="CDD" id="cd07560">
    <property type="entry name" value="Peptidase_S41_CPP"/>
    <property type="match status" value="1"/>
</dbReference>
<dbReference type="Proteomes" id="UP000886058">
    <property type="component" value="Unassembled WGS sequence"/>
</dbReference>
<dbReference type="GO" id="GO:0007165">
    <property type="term" value="P:signal transduction"/>
    <property type="evidence" value="ECO:0007669"/>
    <property type="project" value="TreeGrafter"/>
</dbReference>
<dbReference type="InterPro" id="IPR004447">
    <property type="entry name" value="Peptidase_S41A"/>
</dbReference>
<dbReference type="EMBL" id="DRSQ01000029">
    <property type="protein sequence ID" value="HHE31299.1"/>
    <property type="molecule type" value="Genomic_DNA"/>
</dbReference>
<evidence type="ECO:0000313" key="8">
    <source>
        <dbReference type="EMBL" id="HHE31299.1"/>
    </source>
</evidence>
<evidence type="ECO:0000256" key="5">
    <source>
        <dbReference type="RuleBase" id="RU004404"/>
    </source>
</evidence>
<dbReference type="SMART" id="SM00245">
    <property type="entry name" value="TSPc"/>
    <property type="match status" value="1"/>
</dbReference>
<reference evidence="8" key="1">
    <citation type="journal article" date="2020" name="mSystems">
        <title>Genome- and Community-Level Interaction Insights into Carbon Utilization and Element Cycling Functions of Hydrothermarchaeota in Hydrothermal Sediment.</title>
        <authorList>
            <person name="Zhou Z."/>
            <person name="Liu Y."/>
            <person name="Xu W."/>
            <person name="Pan J."/>
            <person name="Luo Z.H."/>
            <person name="Li M."/>
        </authorList>
    </citation>
    <scope>NUCLEOTIDE SEQUENCE [LARGE SCALE GENOMIC DNA]</scope>
    <source>
        <strain evidence="8">HyVt-633</strain>
    </source>
</reference>
<dbReference type="AlphaFoldDB" id="A0A7C5HB05"/>
<evidence type="ECO:0000256" key="3">
    <source>
        <dbReference type="ARBA" id="ARBA00022801"/>
    </source>
</evidence>
<dbReference type="Gene3D" id="2.30.42.10">
    <property type="match status" value="1"/>
</dbReference>
<dbReference type="SMART" id="SM00228">
    <property type="entry name" value="PDZ"/>
    <property type="match status" value="1"/>
</dbReference>
<dbReference type="Gene3D" id="3.90.226.10">
    <property type="entry name" value="2-enoyl-CoA Hydratase, Chain A, domain 1"/>
    <property type="match status" value="1"/>
</dbReference>
<dbReference type="CDD" id="cd06782">
    <property type="entry name" value="cpPDZ_CPP-like"/>
    <property type="match status" value="1"/>
</dbReference>
<evidence type="ECO:0000259" key="7">
    <source>
        <dbReference type="SMART" id="SM00245"/>
    </source>
</evidence>
<feature type="domain" description="PDZ" evidence="6">
    <location>
        <begin position="95"/>
        <end position="166"/>
    </location>
</feature>
<dbReference type="InterPro" id="IPR029045">
    <property type="entry name" value="ClpP/crotonase-like_dom_sf"/>
</dbReference>
<evidence type="ECO:0000256" key="4">
    <source>
        <dbReference type="ARBA" id="ARBA00022825"/>
    </source>
</evidence>
<comment type="caution">
    <text evidence="8">The sequence shown here is derived from an EMBL/GenBank/DDBJ whole genome shotgun (WGS) entry which is preliminary data.</text>
</comment>